<feature type="transmembrane region" description="Helical" evidence="7">
    <location>
        <begin position="258"/>
        <end position="278"/>
    </location>
</feature>
<dbReference type="PANTHER" id="PTHR30252">
    <property type="entry name" value="INNER MEMBRANE PEPTIDE TRANSPORTER"/>
    <property type="match status" value="1"/>
</dbReference>
<feature type="transmembrane region" description="Helical" evidence="7">
    <location>
        <begin position="386"/>
        <end position="407"/>
    </location>
</feature>
<feature type="domain" description="CstA N-terminal" evidence="8">
    <location>
        <begin position="3"/>
        <end position="355"/>
    </location>
</feature>
<evidence type="ECO:0000256" key="1">
    <source>
        <dbReference type="ARBA" id="ARBA00004651"/>
    </source>
</evidence>
<feature type="domain" description="CstA N-terminal" evidence="8">
    <location>
        <begin position="362"/>
        <end position="509"/>
    </location>
</feature>
<feature type="transmembrane region" description="Helical" evidence="7">
    <location>
        <begin position="298"/>
        <end position="320"/>
    </location>
</feature>
<keyword evidence="6 7" id="KW-0472">Membrane</keyword>
<reference evidence="10" key="1">
    <citation type="journal article" date="2018" name="MSphere">
        <title>Fusobacterium Genomics Using MinION and Illumina Sequencing Enables Genome Completion and Correction.</title>
        <authorList>
            <person name="Todd S.M."/>
            <person name="Settlage R.E."/>
            <person name="Lahmers K.K."/>
            <person name="Slade D.J."/>
        </authorList>
    </citation>
    <scope>NUCLEOTIDE SEQUENCE [LARGE SCALE GENOMIC DNA]</scope>
    <source>
        <strain evidence="10">ATCC 27725</strain>
    </source>
</reference>
<sequence length="570" mass="61289">MSGVIILVCSILCFFIAYVTYGSWLAKQWDVDPSRKTPSHEFNDGIDYIPAKAPVLLGHHFASIAGAGPINGPIQAAVFGWVPVLLWIIIGGIFFGAVQDFSSIIVSIRHKGKSLGEVIEENIGYRCKILFTIFSWLVLLLVVAAFADIVASTFQGYTVAADGVKVYNSANGSVATASVLFIPLAVVFGFLIHRKNAPLIVSSVAGVGLLVVCIAVGLKYPIYLSKTFWLGMVFVYIFIASVTPVWILLQPRDYLNSFLLYFMIIAAVIGIVGSNPTVNLPAFTGWTSSFNGQVMFPYLFITVACGAISGFHSLIGSGTTSKQLDNEKDAKLIGYGAMLIECGLAVVALIAVGALFTNNEMPKGTPAVVFASAISGFFKTLGMGEIAVSTTFTVISLAISAFALTSLDTATRLGRFMFQELFAAKAGEKAGKIRKSLGNMYVGTFITVILGGVLCLGGYKNIWPLFGACNQLVAVPCFLGVSVWLSKKGKNNKMLFIPMVFMLMATMSSLLISFKSNVLILMSGKGSLAVHGLQCVIIIPIFALAFILVIEGGKVLWENRRKKNIVRMEI</sequence>
<dbReference type="Proteomes" id="UP000241238">
    <property type="component" value="Chromosome"/>
</dbReference>
<evidence type="ECO:0000259" key="8">
    <source>
        <dbReference type="Pfam" id="PF02554"/>
    </source>
</evidence>
<feature type="transmembrane region" description="Helical" evidence="7">
    <location>
        <begin position="174"/>
        <end position="192"/>
    </location>
</feature>
<keyword evidence="10" id="KW-1185">Reference proteome</keyword>
<feature type="transmembrane region" description="Helical" evidence="7">
    <location>
        <begin position="465"/>
        <end position="485"/>
    </location>
</feature>
<keyword evidence="5 7" id="KW-1133">Transmembrane helix</keyword>
<accession>A0ABM6U3X7</accession>
<proteinExistence type="inferred from homology"/>
<feature type="transmembrane region" description="Helical" evidence="7">
    <location>
        <begin position="129"/>
        <end position="154"/>
    </location>
</feature>
<dbReference type="EMBL" id="CP028103">
    <property type="protein sequence ID" value="AVQ30986.1"/>
    <property type="molecule type" value="Genomic_DNA"/>
</dbReference>
<dbReference type="PANTHER" id="PTHR30252:SF0">
    <property type="entry name" value="PEPTIDE TRANSPORTER CSTA"/>
    <property type="match status" value="1"/>
</dbReference>
<feature type="transmembrane region" description="Helical" evidence="7">
    <location>
        <begin position="84"/>
        <end position="108"/>
    </location>
</feature>
<dbReference type="InterPro" id="IPR051605">
    <property type="entry name" value="CstA"/>
</dbReference>
<evidence type="ECO:0000313" key="10">
    <source>
        <dbReference type="Proteomes" id="UP000241238"/>
    </source>
</evidence>
<evidence type="ECO:0000256" key="7">
    <source>
        <dbReference type="SAM" id="Phobius"/>
    </source>
</evidence>
<name>A0ABM6U3X7_FUSVA</name>
<evidence type="ECO:0000256" key="3">
    <source>
        <dbReference type="ARBA" id="ARBA00022475"/>
    </source>
</evidence>
<feature type="transmembrane region" description="Helical" evidence="7">
    <location>
        <begin position="526"/>
        <end position="550"/>
    </location>
</feature>
<keyword evidence="4 7" id="KW-0812">Transmembrane</keyword>
<feature type="transmembrane region" description="Helical" evidence="7">
    <location>
        <begin position="228"/>
        <end position="249"/>
    </location>
</feature>
<gene>
    <name evidence="9" type="ORF">C4N18_07075</name>
</gene>
<dbReference type="GeneID" id="77467753"/>
<feature type="transmembrane region" description="Helical" evidence="7">
    <location>
        <begin position="199"/>
        <end position="222"/>
    </location>
</feature>
<evidence type="ECO:0000256" key="5">
    <source>
        <dbReference type="ARBA" id="ARBA00022989"/>
    </source>
</evidence>
<organism evidence="9 10">
    <name type="scientific">Fusobacterium varium ATCC 27725</name>
    <dbReference type="NCBI Taxonomy" id="469618"/>
    <lineage>
        <taxon>Bacteria</taxon>
        <taxon>Fusobacteriati</taxon>
        <taxon>Fusobacteriota</taxon>
        <taxon>Fusobacteriia</taxon>
        <taxon>Fusobacteriales</taxon>
        <taxon>Fusobacteriaceae</taxon>
        <taxon>Fusobacterium</taxon>
    </lineage>
</organism>
<evidence type="ECO:0000256" key="6">
    <source>
        <dbReference type="ARBA" id="ARBA00023136"/>
    </source>
</evidence>
<protein>
    <submittedName>
        <fullName evidence="9">Carbon starvation protein A</fullName>
    </submittedName>
</protein>
<dbReference type="Pfam" id="PF02554">
    <property type="entry name" value="CstA"/>
    <property type="match status" value="2"/>
</dbReference>
<comment type="similarity">
    <text evidence="2">Belongs to the peptide transporter carbon starvation (CstA) (TC 2.A.114) family.</text>
</comment>
<feature type="transmembrane region" description="Helical" evidence="7">
    <location>
        <begin position="439"/>
        <end position="459"/>
    </location>
</feature>
<evidence type="ECO:0000256" key="2">
    <source>
        <dbReference type="ARBA" id="ARBA00007755"/>
    </source>
</evidence>
<evidence type="ECO:0000256" key="4">
    <source>
        <dbReference type="ARBA" id="ARBA00022692"/>
    </source>
</evidence>
<evidence type="ECO:0000313" key="9">
    <source>
        <dbReference type="EMBL" id="AVQ30986.1"/>
    </source>
</evidence>
<dbReference type="InterPro" id="IPR003706">
    <property type="entry name" value="CstA_N"/>
</dbReference>
<feature type="transmembrane region" description="Helical" evidence="7">
    <location>
        <begin position="332"/>
        <end position="356"/>
    </location>
</feature>
<comment type="subcellular location">
    <subcellularLocation>
        <location evidence="1">Cell membrane</location>
        <topology evidence="1">Multi-pass membrane protein</topology>
    </subcellularLocation>
</comment>
<dbReference type="RefSeq" id="WP_005950024.1">
    <property type="nucleotide sequence ID" value="NZ_CP028103.1"/>
</dbReference>
<keyword evidence="3" id="KW-1003">Cell membrane</keyword>
<feature type="transmembrane region" description="Helical" evidence="7">
    <location>
        <begin position="494"/>
        <end position="514"/>
    </location>
</feature>